<dbReference type="RefSeq" id="WP_307409713.1">
    <property type="nucleotide sequence ID" value="NZ_JAUSTW010000005.1"/>
</dbReference>
<accession>A0ABT9XX44</accession>
<proteinExistence type="predicted"/>
<protein>
    <recommendedName>
        <fullName evidence="3">Spore germination protein</fullName>
    </recommendedName>
</protein>
<dbReference type="Proteomes" id="UP001224122">
    <property type="component" value="Unassembled WGS sequence"/>
</dbReference>
<sequence>MLPIFIGAIKVTTVQHGGSFNIAGLGGILNAPAFNQKFQTGALNNGDFCLNTPVTSIIDPDVIENPSSIIKGL</sequence>
<organism evidence="1 2">
    <name type="scientific">Neobacillus ginsengisoli</name>
    <dbReference type="NCBI Taxonomy" id="904295"/>
    <lineage>
        <taxon>Bacteria</taxon>
        <taxon>Bacillati</taxon>
        <taxon>Bacillota</taxon>
        <taxon>Bacilli</taxon>
        <taxon>Bacillales</taxon>
        <taxon>Bacillaceae</taxon>
        <taxon>Neobacillus</taxon>
    </lineage>
</organism>
<evidence type="ECO:0008006" key="3">
    <source>
        <dbReference type="Google" id="ProtNLM"/>
    </source>
</evidence>
<comment type="caution">
    <text evidence="1">The sequence shown here is derived from an EMBL/GenBank/DDBJ whole genome shotgun (WGS) entry which is preliminary data.</text>
</comment>
<keyword evidence="2" id="KW-1185">Reference proteome</keyword>
<dbReference type="EMBL" id="JAUSTW010000005">
    <property type="protein sequence ID" value="MDQ0200152.1"/>
    <property type="molecule type" value="Genomic_DNA"/>
</dbReference>
<name>A0ABT9XX44_9BACI</name>
<reference evidence="1 2" key="1">
    <citation type="submission" date="2023-07" db="EMBL/GenBank/DDBJ databases">
        <title>Genomic Encyclopedia of Type Strains, Phase IV (KMG-IV): sequencing the most valuable type-strain genomes for metagenomic binning, comparative biology and taxonomic classification.</title>
        <authorList>
            <person name="Goeker M."/>
        </authorList>
    </citation>
    <scope>NUCLEOTIDE SEQUENCE [LARGE SCALE GENOMIC DNA]</scope>
    <source>
        <strain evidence="1 2">DSM 27594</strain>
    </source>
</reference>
<gene>
    <name evidence="1" type="ORF">J2S10_003335</name>
</gene>
<evidence type="ECO:0000313" key="2">
    <source>
        <dbReference type="Proteomes" id="UP001224122"/>
    </source>
</evidence>
<evidence type="ECO:0000313" key="1">
    <source>
        <dbReference type="EMBL" id="MDQ0200152.1"/>
    </source>
</evidence>